<dbReference type="InterPro" id="IPR032710">
    <property type="entry name" value="NTF2-like_dom_sf"/>
</dbReference>
<evidence type="ECO:0000256" key="5">
    <source>
        <dbReference type="SAM" id="MobiDB-lite"/>
    </source>
</evidence>
<evidence type="ECO:0000259" key="7">
    <source>
        <dbReference type="SMART" id="SM00978"/>
    </source>
</evidence>
<evidence type="ECO:0000256" key="3">
    <source>
        <dbReference type="ARBA" id="ARBA00022946"/>
    </source>
</evidence>
<name>A0A4R5PLK0_9HYPH</name>
<comment type="caution">
    <text evidence="8">The sequence shown here is derived from an EMBL/GenBank/DDBJ whole genome shotgun (WGS) entry which is preliminary data.</text>
</comment>
<keyword evidence="4 6" id="KW-0472">Membrane</keyword>
<feature type="transmembrane region" description="Helical" evidence="6">
    <location>
        <begin position="6"/>
        <end position="26"/>
    </location>
</feature>
<sequence length="234" mass="25909">MGSFDVVTFIFFIVAVVIFIQLRSVLGRRDSSDDARIERRRARREAPPIPSDDPKVVTLPSRGKDGEPQPDQMEAIDAYAPRGTDLNEGLRGVKAADPSFDPKEFVKGASMAYEMIVTAYAEGDRKTLRNLLSRDVYDGFVAAIEEREAAGQTMRSNFVGIEKSAITQAEMKGSEANLTLRIVSQLISATFDADGKLVDGDAEEVSEVNDVWTFARDTRSRDPNWRLIATEADQ</sequence>
<dbReference type="GO" id="GO:0016020">
    <property type="term" value="C:membrane"/>
    <property type="evidence" value="ECO:0007669"/>
    <property type="project" value="UniProtKB-SubCell"/>
</dbReference>
<dbReference type="Pfam" id="PF04280">
    <property type="entry name" value="Tim44"/>
    <property type="match status" value="1"/>
</dbReference>
<dbReference type="OrthoDB" id="9798618at2"/>
<dbReference type="NCBIfam" id="NF033779">
    <property type="entry name" value="Tim44_TimA_adap"/>
    <property type="match status" value="1"/>
</dbReference>
<dbReference type="GO" id="GO:0051087">
    <property type="term" value="F:protein-folding chaperone binding"/>
    <property type="evidence" value="ECO:0007669"/>
    <property type="project" value="TreeGrafter"/>
</dbReference>
<dbReference type="GO" id="GO:0030150">
    <property type="term" value="P:protein import into mitochondrial matrix"/>
    <property type="evidence" value="ECO:0007669"/>
    <property type="project" value="TreeGrafter"/>
</dbReference>
<keyword evidence="6" id="KW-0812">Transmembrane</keyword>
<dbReference type="PANTHER" id="PTHR10721">
    <property type="entry name" value="MITOCHONDRIAL IMPORT INNER MEMBRANE TRANSLOCASE SUBUNIT TIM44"/>
    <property type="match status" value="1"/>
</dbReference>
<evidence type="ECO:0000256" key="4">
    <source>
        <dbReference type="ARBA" id="ARBA00023136"/>
    </source>
</evidence>
<dbReference type="AlphaFoldDB" id="A0A4R5PLK0"/>
<dbReference type="PANTHER" id="PTHR10721:SF1">
    <property type="entry name" value="MITOCHONDRIAL IMPORT INNER MEMBRANE TRANSLOCASE SUBUNIT TIM44"/>
    <property type="match status" value="1"/>
</dbReference>
<comment type="subcellular location">
    <subcellularLocation>
        <location evidence="1">Membrane</location>
    </subcellularLocation>
</comment>
<dbReference type="Gene3D" id="3.10.450.240">
    <property type="match status" value="1"/>
</dbReference>
<gene>
    <name evidence="8" type="ORF">E2A64_01380</name>
</gene>
<dbReference type="PIRSF" id="PIRSF031890">
    <property type="entry name" value="UCP031890_transporter_Tim44"/>
    <property type="match status" value="1"/>
</dbReference>
<reference evidence="8 9" key="1">
    <citation type="journal article" date="2013" name="Int. J. Syst. Evol. Microbiol.">
        <title>Hoeflea suaedae sp. nov., an endophytic bacterium isolated from the root of the halophyte Suaeda maritima.</title>
        <authorList>
            <person name="Chung E.J."/>
            <person name="Park J.A."/>
            <person name="Pramanik P."/>
            <person name="Bibi F."/>
            <person name="Jeon C.O."/>
            <person name="Chung Y.R."/>
        </authorList>
    </citation>
    <scope>NUCLEOTIDE SEQUENCE [LARGE SCALE GENOMIC DNA]</scope>
    <source>
        <strain evidence="8 9">YC6898</strain>
    </source>
</reference>
<proteinExistence type="inferred from homology"/>
<feature type="domain" description="Tim44-like" evidence="7">
    <location>
        <begin position="86"/>
        <end position="232"/>
    </location>
</feature>
<dbReference type="InterPro" id="IPR039544">
    <property type="entry name" value="Tim44-like"/>
</dbReference>
<evidence type="ECO:0000256" key="6">
    <source>
        <dbReference type="SAM" id="Phobius"/>
    </source>
</evidence>
<evidence type="ECO:0000313" key="8">
    <source>
        <dbReference type="EMBL" id="TDH37820.1"/>
    </source>
</evidence>
<evidence type="ECO:0000256" key="1">
    <source>
        <dbReference type="ARBA" id="ARBA00004370"/>
    </source>
</evidence>
<protein>
    <submittedName>
        <fullName evidence="8">Tim44/TimA family putative adaptor protein</fullName>
    </submittedName>
</protein>
<dbReference type="RefSeq" id="WP_133282657.1">
    <property type="nucleotide sequence ID" value="NZ_SMSI01000001.1"/>
</dbReference>
<keyword evidence="6" id="KW-1133">Transmembrane helix</keyword>
<feature type="region of interest" description="Disordered" evidence="5">
    <location>
        <begin position="33"/>
        <end position="71"/>
    </location>
</feature>
<dbReference type="Proteomes" id="UP000295131">
    <property type="component" value="Unassembled WGS sequence"/>
</dbReference>
<accession>A0A4R5PLK0</accession>
<evidence type="ECO:0000313" key="9">
    <source>
        <dbReference type="Proteomes" id="UP000295131"/>
    </source>
</evidence>
<dbReference type="EMBL" id="SMSI01000001">
    <property type="protein sequence ID" value="TDH37820.1"/>
    <property type="molecule type" value="Genomic_DNA"/>
</dbReference>
<dbReference type="SUPFAM" id="SSF54427">
    <property type="entry name" value="NTF2-like"/>
    <property type="match status" value="1"/>
</dbReference>
<organism evidence="8 9">
    <name type="scientific">Pseudohoeflea suaedae</name>
    <dbReference type="NCBI Taxonomy" id="877384"/>
    <lineage>
        <taxon>Bacteria</taxon>
        <taxon>Pseudomonadati</taxon>
        <taxon>Pseudomonadota</taxon>
        <taxon>Alphaproteobacteria</taxon>
        <taxon>Hyphomicrobiales</taxon>
        <taxon>Rhizobiaceae</taxon>
        <taxon>Pseudohoeflea</taxon>
    </lineage>
</organism>
<dbReference type="SMART" id="SM00978">
    <property type="entry name" value="Tim44"/>
    <property type="match status" value="1"/>
</dbReference>
<keyword evidence="9" id="KW-1185">Reference proteome</keyword>
<comment type="similarity">
    <text evidence="2">Belongs to the Tim44 family.</text>
</comment>
<dbReference type="InterPro" id="IPR007379">
    <property type="entry name" value="Tim44-like_dom"/>
</dbReference>
<dbReference type="InterPro" id="IPR016985">
    <property type="entry name" value="UCP031890_Tim44-rel"/>
</dbReference>
<keyword evidence="3" id="KW-0809">Transit peptide</keyword>
<evidence type="ECO:0000256" key="2">
    <source>
        <dbReference type="ARBA" id="ARBA00009597"/>
    </source>
</evidence>